<reference evidence="1" key="1">
    <citation type="journal article" date="2023" name="Mol. Phylogenet. Evol.">
        <title>Genome-scale phylogeny and comparative genomics of the fungal order Sordariales.</title>
        <authorList>
            <person name="Hensen N."/>
            <person name="Bonometti L."/>
            <person name="Westerberg I."/>
            <person name="Brannstrom I.O."/>
            <person name="Guillou S."/>
            <person name="Cros-Aarteil S."/>
            <person name="Calhoun S."/>
            <person name="Haridas S."/>
            <person name="Kuo A."/>
            <person name="Mondo S."/>
            <person name="Pangilinan J."/>
            <person name="Riley R."/>
            <person name="LaButti K."/>
            <person name="Andreopoulos B."/>
            <person name="Lipzen A."/>
            <person name="Chen C."/>
            <person name="Yan M."/>
            <person name="Daum C."/>
            <person name="Ng V."/>
            <person name="Clum A."/>
            <person name="Steindorff A."/>
            <person name="Ohm R.A."/>
            <person name="Martin F."/>
            <person name="Silar P."/>
            <person name="Natvig D.O."/>
            <person name="Lalanne C."/>
            <person name="Gautier V."/>
            <person name="Ament-Velasquez S.L."/>
            <person name="Kruys A."/>
            <person name="Hutchinson M.I."/>
            <person name="Powell A.J."/>
            <person name="Barry K."/>
            <person name="Miller A.N."/>
            <person name="Grigoriev I.V."/>
            <person name="Debuchy R."/>
            <person name="Gladieux P."/>
            <person name="Hiltunen Thoren M."/>
            <person name="Johannesson H."/>
        </authorList>
    </citation>
    <scope>NUCLEOTIDE SEQUENCE</scope>
    <source>
        <strain evidence="1">CBS 103.79</strain>
    </source>
</reference>
<protein>
    <submittedName>
        <fullName evidence="1">Uncharacterized protein</fullName>
    </submittedName>
</protein>
<sequence>MKEGEKEEIDIDIEIPPKILQDVLDDSRKQQADSSDCHLGDVKGDRKDKLEEYCTWTLQQVESDRWREALQAANQFAMDQFLELNSILQHPKVTAELMVKGGVKPGIALQFVSNIKKSQQEAKKP</sequence>
<gene>
    <name evidence="1" type="ORF">C8A05DRAFT_46676</name>
</gene>
<evidence type="ECO:0000313" key="1">
    <source>
        <dbReference type="EMBL" id="KAK3899187.1"/>
    </source>
</evidence>
<accession>A0AAN6MFC7</accession>
<name>A0AAN6MFC7_9PEZI</name>
<proteinExistence type="predicted"/>
<organism evidence="1 2">
    <name type="scientific">Staphylotrichum tortipilum</name>
    <dbReference type="NCBI Taxonomy" id="2831512"/>
    <lineage>
        <taxon>Eukaryota</taxon>
        <taxon>Fungi</taxon>
        <taxon>Dikarya</taxon>
        <taxon>Ascomycota</taxon>
        <taxon>Pezizomycotina</taxon>
        <taxon>Sordariomycetes</taxon>
        <taxon>Sordariomycetidae</taxon>
        <taxon>Sordariales</taxon>
        <taxon>Chaetomiaceae</taxon>
        <taxon>Staphylotrichum</taxon>
    </lineage>
</organism>
<comment type="caution">
    <text evidence="1">The sequence shown here is derived from an EMBL/GenBank/DDBJ whole genome shotgun (WGS) entry which is preliminary data.</text>
</comment>
<dbReference type="Proteomes" id="UP001303889">
    <property type="component" value="Unassembled WGS sequence"/>
</dbReference>
<dbReference type="EMBL" id="MU855821">
    <property type="protein sequence ID" value="KAK3899187.1"/>
    <property type="molecule type" value="Genomic_DNA"/>
</dbReference>
<keyword evidence="2" id="KW-1185">Reference proteome</keyword>
<reference evidence="1" key="2">
    <citation type="submission" date="2023-05" db="EMBL/GenBank/DDBJ databases">
        <authorList>
            <consortium name="Lawrence Berkeley National Laboratory"/>
            <person name="Steindorff A."/>
            <person name="Hensen N."/>
            <person name="Bonometti L."/>
            <person name="Westerberg I."/>
            <person name="Brannstrom I.O."/>
            <person name="Guillou S."/>
            <person name="Cros-Aarteil S."/>
            <person name="Calhoun S."/>
            <person name="Haridas S."/>
            <person name="Kuo A."/>
            <person name="Mondo S."/>
            <person name="Pangilinan J."/>
            <person name="Riley R."/>
            <person name="Labutti K."/>
            <person name="Andreopoulos B."/>
            <person name="Lipzen A."/>
            <person name="Chen C."/>
            <person name="Yanf M."/>
            <person name="Daum C."/>
            <person name="Ng V."/>
            <person name="Clum A."/>
            <person name="Ohm R."/>
            <person name="Martin F."/>
            <person name="Silar P."/>
            <person name="Natvig D."/>
            <person name="Lalanne C."/>
            <person name="Gautier V."/>
            <person name="Ament-Velasquez S.L."/>
            <person name="Kruys A."/>
            <person name="Hutchinson M.I."/>
            <person name="Powell A.J."/>
            <person name="Barry K."/>
            <person name="Miller A.N."/>
            <person name="Grigoriev I.V."/>
            <person name="Debuchy R."/>
            <person name="Gladieux P."/>
            <person name="Thoren M.H."/>
            <person name="Johannesson H."/>
        </authorList>
    </citation>
    <scope>NUCLEOTIDE SEQUENCE</scope>
    <source>
        <strain evidence="1">CBS 103.79</strain>
    </source>
</reference>
<dbReference type="AlphaFoldDB" id="A0AAN6MFC7"/>
<evidence type="ECO:0000313" key="2">
    <source>
        <dbReference type="Proteomes" id="UP001303889"/>
    </source>
</evidence>